<feature type="region of interest" description="Disordered" evidence="7">
    <location>
        <begin position="859"/>
        <end position="884"/>
    </location>
</feature>
<evidence type="ECO:0000259" key="8">
    <source>
        <dbReference type="PROSITE" id="PS50090"/>
    </source>
</evidence>
<sequence length="1049" mass="108438">MNGRKRAASSSQGRSVRPRNDDPDYVADAPQPEPKVQAKVRRNGRGGWNKHEDDLLRRMVSQYGAKSWKKIAEHFGDRSDVQCLHRWQKVLNPDVHKGPWTADEDEAIVRLVALHGPQKWTMIAEHLAGRIGKQCRERWHNHLNPDIKRGQWTRPEDEIIVRFHRRFGNQWARMAQHLKGRTDNAIKNHWNSTLRRKVEQGEFEGLSEWKDEDTDAEYDEEDDSGLAGSSYYGDGTSQDPSSYTLSLPPSPSGLRRSASPGLGSGSGGTGTVAGARRESMSRSPSGSPLAAKDYAHAQAPTQGATRRSRRVAKRAGGSCAESPAAACLSAPRELAGSPAPRPQQQRQQQRQQQQLVGANLSAKAAAAFVTARSQQLPGQGLQPAGSGLRLTSSLLKEHDAAQHGRVAAAAAATKAAVAAAAAGPFANTPAAARHSPGGATAAGALAQPAPAKLGDGRQGSAGAAKPAPSLLPAPTPAKNAAAVSGAQGAACAAAGVAPAAASERVPAASALPGMKRHGQLQDMQRRLSHQPSFSGWLGDEASAPRSLTQPPPATSGLQAAPATAARAAAGPKVVSEAAAEAAARGPGSAPPASTMHADTWRSLVDLGITSPPTGHTTVVGTPLHMGSQPSGTVATPAMLLFGTLLKGRGSGMRTGSGLRRGGQRRPPELSILQSVAEGHGVLNAMPAQSAEATHLEAAAGGAAGARRHSAPAPPLFAPSQGGAPVAGTPAVGDITDSEVEIVARAALLVEGADVALVLPEGASPLPPGDSHDAGLHRSDSGSGLPLLLLSPQFNMPPSSLLPMPPLGVTSGDDAAASAAAKGNAGAAAAVHDDADWLLLQQHYRPSSSKLTELFKPLEEQQAVDSDGDDQQTAAAQNVEHASPRSASELRAAILRLAQQSPQQRRSSVGLFTALVSLPALPCLPPLAEGCLGALPPLPMPLPMPAPQPGSHSLLSQGAVGNGLQCRLDPCLSAWDACDSPLGDAAISHFMQQTLSAQVKLGANFAGTTDEDPLQLMRRALNDGGSLYNAAAGRLAPCAQSQPQELQAAG</sequence>
<keyword evidence="11" id="KW-1185">Reference proteome</keyword>
<evidence type="ECO:0000256" key="6">
    <source>
        <dbReference type="ARBA" id="ARBA00023242"/>
    </source>
</evidence>
<evidence type="ECO:0000259" key="9">
    <source>
        <dbReference type="PROSITE" id="PS51294"/>
    </source>
</evidence>
<dbReference type="SUPFAM" id="SSF46689">
    <property type="entry name" value="Homeodomain-like"/>
    <property type="match status" value="2"/>
</dbReference>
<protein>
    <submittedName>
        <fullName evidence="10">Uncharacterized protein</fullName>
    </submittedName>
</protein>
<dbReference type="GO" id="GO:0000981">
    <property type="term" value="F:DNA-binding transcription factor activity, RNA polymerase II-specific"/>
    <property type="evidence" value="ECO:0007669"/>
    <property type="project" value="TreeGrafter"/>
</dbReference>
<dbReference type="PROSITE" id="PS51294">
    <property type="entry name" value="HTH_MYB"/>
    <property type="match status" value="3"/>
</dbReference>
<comment type="caution">
    <text evidence="10">The sequence shown here is derived from an EMBL/GenBank/DDBJ whole genome shotgun (WGS) entry which is preliminary data.</text>
</comment>
<evidence type="ECO:0000256" key="5">
    <source>
        <dbReference type="ARBA" id="ARBA00023163"/>
    </source>
</evidence>
<feature type="domain" description="HTH myb-type" evidence="9">
    <location>
        <begin position="148"/>
        <end position="198"/>
    </location>
</feature>
<feature type="domain" description="Myb-like" evidence="8">
    <location>
        <begin position="92"/>
        <end position="143"/>
    </location>
</feature>
<dbReference type="PANTHER" id="PTHR45614:SF25">
    <property type="entry name" value="MYB PROTEIN"/>
    <property type="match status" value="1"/>
</dbReference>
<dbReference type="FunFam" id="1.10.10.60:FF:000010">
    <property type="entry name" value="Transcriptional activator Myb isoform A"/>
    <property type="match status" value="1"/>
</dbReference>
<feature type="region of interest" description="Disordered" evidence="7">
    <location>
        <begin position="515"/>
        <end position="564"/>
    </location>
</feature>
<keyword evidence="5" id="KW-0804">Transcription</keyword>
<dbReference type="PROSITE" id="PS50090">
    <property type="entry name" value="MYB_LIKE"/>
    <property type="match status" value="3"/>
</dbReference>
<comment type="subcellular location">
    <subcellularLocation>
        <location evidence="1">Nucleus</location>
    </subcellularLocation>
</comment>
<dbReference type="GO" id="GO:0000978">
    <property type="term" value="F:RNA polymerase II cis-regulatory region sequence-specific DNA binding"/>
    <property type="evidence" value="ECO:0007669"/>
    <property type="project" value="TreeGrafter"/>
</dbReference>
<dbReference type="InterPro" id="IPR009057">
    <property type="entry name" value="Homeodomain-like_sf"/>
</dbReference>
<feature type="compositionally biased region" description="Low complexity" evidence="7">
    <location>
        <begin position="343"/>
        <end position="354"/>
    </location>
</feature>
<evidence type="ECO:0000313" key="10">
    <source>
        <dbReference type="EMBL" id="KAI3426185.1"/>
    </source>
</evidence>
<feature type="domain" description="HTH myb-type" evidence="9">
    <location>
        <begin position="92"/>
        <end position="147"/>
    </location>
</feature>
<feature type="domain" description="Myb-like" evidence="8">
    <location>
        <begin position="45"/>
        <end position="91"/>
    </location>
</feature>
<organism evidence="10 11">
    <name type="scientific">Chlorella vulgaris</name>
    <name type="common">Green alga</name>
    <dbReference type="NCBI Taxonomy" id="3077"/>
    <lineage>
        <taxon>Eukaryota</taxon>
        <taxon>Viridiplantae</taxon>
        <taxon>Chlorophyta</taxon>
        <taxon>core chlorophytes</taxon>
        <taxon>Trebouxiophyceae</taxon>
        <taxon>Chlorellales</taxon>
        <taxon>Chlorellaceae</taxon>
        <taxon>Chlorella clade</taxon>
        <taxon>Chlorella</taxon>
    </lineage>
</organism>
<feature type="region of interest" description="Disordered" evidence="7">
    <location>
        <begin position="1"/>
        <end position="49"/>
    </location>
</feature>
<accession>A0A9D4TIB4</accession>
<evidence type="ECO:0000256" key="1">
    <source>
        <dbReference type="ARBA" id="ARBA00004123"/>
    </source>
</evidence>
<feature type="domain" description="Myb-like" evidence="8">
    <location>
        <begin position="144"/>
        <end position="194"/>
    </location>
</feature>
<evidence type="ECO:0000313" key="11">
    <source>
        <dbReference type="Proteomes" id="UP001055712"/>
    </source>
</evidence>
<dbReference type="SMART" id="SM00717">
    <property type="entry name" value="SANT"/>
    <property type="match status" value="3"/>
</dbReference>
<dbReference type="Proteomes" id="UP001055712">
    <property type="component" value="Unassembled WGS sequence"/>
</dbReference>
<feature type="compositionally biased region" description="Gly residues" evidence="7">
    <location>
        <begin position="262"/>
        <end position="271"/>
    </location>
</feature>
<dbReference type="InterPro" id="IPR017930">
    <property type="entry name" value="Myb_dom"/>
</dbReference>
<feature type="domain" description="HTH myb-type" evidence="9">
    <location>
        <begin position="45"/>
        <end position="91"/>
    </location>
</feature>
<dbReference type="OrthoDB" id="2143914at2759"/>
<dbReference type="CDD" id="cd00167">
    <property type="entry name" value="SANT"/>
    <property type="match status" value="3"/>
</dbReference>
<dbReference type="InterPro" id="IPR001005">
    <property type="entry name" value="SANT/Myb"/>
</dbReference>
<dbReference type="Gene3D" id="1.10.10.60">
    <property type="entry name" value="Homeodomain-like"/>
    <property type="match status" value="3"/>
</dbReference>
<feature type="compositionally biased region" description="Low complexity" evidence="7">
    <location>
        <begin position="240"/>
        <end position="261"/>
    </location>
</feature>
<reference evidence="10" key="2">
    <citation type="submission" date="2020-11" db="EMBL/GenBank/DDBJ databases">
        <authorList>
            <person name="Cecchin M."/>
            <person name="Marcolungo L."/>
            <person name="Rossato M."/>
            <person name="Girolomoni L."/>
            <person name="Cosentino E."/>
            <person name="Cuine S."/>
            <person name="Li-Beisson Y."/>
            <person name="Delledonne M."/>
            <person name="Ballottari M."/>
        </authorList>
    </citation>
    <scope>NUCLEOTIDE SEQUENCE</scope>
    <source>
        <strain evidence="10">211/11P</strain>
        <tissue evidence="10">Whole cell</tissue>
    </source>
</reference>
<evidence type="ECO:0000256" key="7">
    <source>
        <dbReference type="SAM" id="MobiDB-lite"/>
    </source>
</evidence>
<keyword evidence="3" id="KW-0805">Transcription regulation</keyword>
<keyword evidence="6" id="KW-0539">Nucleus</keyword>
<name>A0A9D4TIB4_CHLVU</name>
<dbReference type="PANTHER" id="PTHR45614">
    <property type="entry name" value="MYB PROTEIN-RELATED"/>
    <property type="match status" value="1"/>
</dbReference>
<evidence type="ECO:0000256" key="2">
    <source>
        <dbReference type="ARBA" id="ARBA00022737"/>
    </source>
</evidence>
<evidence type="ECO:0000256" key="4">
    <source>
        <dbReference type="ARBA" id="ARBA00023125"/>
    </source>
</evidence>
<keyword evidence="2" id="KW-0677">Repeat</keyword>
<gene>
    <name evidence="10" type="ORF">D9Q98_008562</name>
</gene>
<dbReference type="FunFam" id="1.10.10.60:FF:000016">
    <property type="entry name" value="Transcriptional activator Myb isoform A"/>
    <property type="match status" value="1"/>
</dbReference>
<feature type="region of interest" description="Disordered" evidence="7">
    <location>
        <begin position="202"/>
        <end position="358"/>
    </location>
</feature>
<keyword evidence="4" id="KW-0238">DNA-binding</keyword>
<dbReference type="AlphaFoldDB" id="A0A9D4TIB4"/>
<reference evidence="10" key="1">
    <citation type="journal article" date="2019" name="Plant J.">
        <title>Chlorella vulgaris genome assembly and annotation reveals the molecular basis for metabolic acclimation to high light conditions.</title>
        <authorList>
            <person name="Cecchin M."/>
            <person name="Marcolungo L."/>
            <person name="Rossato M."/>
            <person name="Girolomoni L."/>
            <person name="Cosentino E."/>
            <person name="Cuine S."/>
            <person name="Li-Beisson Y."/>
            <person name="Delledonne M."/>
            <person name="Ballottari M."/>
        </authorList>
    </citation>
    <scope>NUCLEOTIDE SEQUENCE</scope>
    <source>
        <strain evidence="10">211/11P</strain>
    </source>
</reference>
<dbReference type="Pfam" id="PF00249">
    <property type="entry name" value="Myb_DNA-binding"/>
    <property type="match status" value="3"/>
</dbReference>
<dbReference type="InterPro" id="IPR050560">
    <property type="entry name" value="MYB_TF"/>
</dbReference>
<feature type="compositionally biased region" description="Acidic residues" evidence="7">
    <location>
        <begin position="210"/>
        <end position="224"/>
    </location>
</feature>
<proteinExistence type="predicted"/>
<evidence type="ECO:0000256" key="3">
    <source>
        <dbReference type="ARBA" id="ARBA00023015"/>
    </source>
</evidence>
<dbReference type="EMBL" id="SIDB01000011">
    <property type="protein sequence ID" value="KAI3426185.1"/>
    <property type="molecule type" value="Genomic_DNA"/>
</dbReference>
<dbReference type="GO" id="GO:0005634">
    <property type="term" value="C:nucleus"/>
    <property type="evidence" value="ECO:0007669"/>
    <property type="project" value="UniProtKB-SubCell"/>
</dbReference>
<feature type="region of interest" description="Disordered" evidence="7">
    <location>
        <begin position="449"/>
        <end position="477"/>
    </location>
</feature>